<organism evidence="1 2">
    <name type="scientific">Rhizophagus irregularis</name>
    <dbReference type="NCBI Taxonomy" id="588596"/>
    <lineage>
        <taxon>Eukaryota</taxon>
        <taxon>Fungi</taxon>
        <taxon>Fungi incertae sedis</taxon>
        <taxon>Mucoromycota</taxon>
        <taxon>Glomeromycotina</taxon>
        <taxon>Glomeromycetes</taxon>
        <taxon>Glomerales</taxon>
        <taxon>Glomeraceae</taxon>
        <taxon>Rhizophagus</taxon>
    </lineage>
</organism>
<evidence type="ECO:0000313" key="1">
    <source>
        <dbReference type="EMBL" id="PKK61834.1"/>
    </source>
</evidence>
<reference evidence="1 2" key="1">
    <citation type="submission" date="2016-04" db="EMBL/GenBank/DDBJ databases">
        <title>Genome analyses suggest a sexual origin of heterokaryosis in a supposedly ancient asexual fungus.</title>
        <authorList>
            <person name="Ropars J."/>
            <person name="Sedzielewska K."/>
            <person name="Noel J."/>
            <person name="Charron P."/>
            <person name="Farinelli L."/>
            <person name="Marton T."/>
            <person name="Kruger M."/>
            <person name="Pelin A."/>
            <person name="Brachmann A."/>
            <person name="Corradi N."/>
        </authorList>
    </citation>
    <scope>NUCLEOTIDE SEQUENCE [LARGE SCALE GENOMIC DNA]</scope>
    <source>
        <strain evidence="1 2">C2</strain>
    </source>
</reference>
<dbReference type="EMBL" id="LLXL01002100">
    <property type="protein sequence ID" value="PKK61834.1"/>
    <property type="molecule type" value="Genomic_DNA"/>
</dbReference>
<gene>
    <name evidence="1" type="ORF">RhiirC2_791239</name>
</gene>
<name>A0A2N1MJL4_9GLOM</name>
<dbReference type="AlphaFoldDB" id="A0A2N1MJL4"/>
<protein>
    <submittedName>
        <fullName evidence="1">Uncharacterized protein</fullName>
    </submittedName>
</protein>
<proteinExistence type="predicted"/>
<dbReference type="Proteomes" id="UP000233469">
    <property type="component" value="Unassembled WGS sequence"/>
</dbReference>
<reference evidence="1 2" key="2">
    <citation type="submission" date="2017-10" db="EMBL/GenBank/DDBJ databases">
        <title>Extensive intraspecific genome diversity in a model arbuscular mycorrhizal fungus.</title>
        <authorList>
            <person name="Chen E.C.H."/>
            <person name="Morin E."/>
            <person name="Baudet D."/>
            <person name="Noel J."/>
            <person name="Ndikumana S."/>
            <person name="Charron P."/>
            <person name="St-Onge C."/>
            <person name="Giorgi J."/>
            <person name="Grigoriev I.V."/>
            <person name="Roux C."/>
            <person name="Martin F.M."/>
            <person name="Corradi N."/>
        </authorList>
    </citation>
    <scope>NUCLEOTIDE SEQUENCE [LARGE SCALE GENOMIC DNA]</scope>
    <source>
        <strain evidence="1 2">C2</strain>
    </source>
</reference>
<comment type="caution">
    <text evidence="1">The sequence shown here is derived from an EMBL/GenBank/DDBJ whole genome shotgun (WGS) entry which is preliminary data.</text>
</comment>
<accession>A0A2N1MJL4</accession>
<evidence type="ECO:0000313" key="2">
    <source>
        <dbReference type="Proteomes" id="UP000233469"/>
    </source>
</evidence>
<sequence>MEKDLGKGLQMKSQDELIGEEGMYKKRLRASGFKVPTQTTSKDKFVDANSLAEREKEIEDKDKINNNKKRVVTMQG</sequence>